<keyword evidence="3 6" id="KW-1133">Transmembrane helix</keyword>
<feature type="region of interest" description="Disordered" evidence="5">
    <location>
        <begin position="303"/>
        <end position="333"/>
    </location>
</feature>
<evidence type="ECO:0000313" key="9">
    <source>
        <dbReference type="Proteomes" id="UP001302745"/>
    </source>
</evidence>
<evidence type="ECO:0000259" key="7">
    <source>
        <dbReference type="PROSITE" id="PS50261"/>
    </source>
</evidence>
<keyword evidence="9" id="KW-1185">Reference proteome</keyword>
<dbReference type="PANTHER" id="PTHR23112:SF22">
    <property type="entry name" value="G-PROTEIN COUPLED RECEPTOR"/>
    <property type="match status" value="1"/>
</dbReference>
<dbReference type="Proteomes" id="UP001302745">
    <property type="component" value="Unassembled WGS sequence"/>
</dbReference>
<evidence type="ECO:0000256" key="6">
    <source>
        <dbReference type="SAM" id="Phobius"/>
    </source>
</evidence>
<feature type="domain" description="G-protein coupled receptors family 2 profile 2" evidence="7">
    <location>
        <begin position="13"/>
        <end position="190"/>
    </location>
</feature>
<comment type="caution">
    <text evidence="8">The sequence shown here is derived from an EMBL/GenBank/DDBJ whole genome shotgun (WGS) entry which is preliminary data.</text>
</comment>
<evidence type="ECO:0000256" key="1">
    <source>
        <dbReference type="ARBA" id="ARBA00004141"/>
    </source>
</evidence>
<feature type="transmembrane region" description="Helical" evidence="6">
    <location>
        <begin position="124"/>
        <end position="144"/>
    </location>
</feature>
<dbReference type="Gene3D" id="1.20.1070.10">
    <property type="entry name" value="Rhodopsin 7-helix transmembrane proteins"/>
    <property type="match status" value="1"/>
</dbReference>
<dbReference type="GO" id="GO:0007189">
    <property type="term" value="P:adenylate cyclase-activating G protein-coupled receptor signaling pathway"/>
    <property type="evidence" value="ECO:0007669"/>
    <property type="project" value="TreeGrafter"/>
</dbReference>
<sequence>MDGADPGLADSVVDAFSIIERVCSVFSLLGSMLVITTFSLSKAFHKPINRLVFYATIGNLMTNVATLIARSFIGDVNSAGCQLQAFLIQMFMPADAFWILAMAVNVYLTFYFKFDAQRLRKMEIPYFLLCYGVPFIVALVLVFVSSPEKGRMYGNATLWCWIAPKWDIYRIAIFYGPVWISILITCFIYIRAGREIYLKHRQLKEFSTSLHDPEPLSHAEDLFSSTKTTEVFVTTEVMDKTGSIDLAPLGAGERRRSQILPPQKPTKAAYSVTISSNRNGDVEGQQFQPSDSQGTTAAAAGTTTTTVVGGGGGRASAGDGGGGGERLDRTTTTNSTKVHTITAAGHNPNNPNQNPLRRRAAYEANNATWSYTKCALLFFTAMLVTWIPSSANRVYSLIHPGEASLALEYMSAFVLPLQGFWNAIIYVVTSWGACKMLWEDVRSWCGASSRRRRRRGLHDPHELMSSGGGDLGGNHGGSGSGGGVGLHMHHRSAFQMMGKGGDGKSYETESMTELAASRPGSSDSPTMGLESESTTTERGKTSAV</sequence>
<feature type="transmembrane region" description="Helical" evidence="6">
    <location>
        <begin position="168"/>
        <end position="190"/>
    </location>
</feature>
<dbReference type="PROSITE" id="PS50261">
    <property type="entry name" value="G_PROTEIN_RECEP_F2_4"/>
    <property type="match status" value="1"/>
</dbReference>
<feature type="transmembrane region" description="Helical" evidence="6">
    <location>
        <begin position="85"/>
        <end position="112"/>
    </location>
</feature>
<feature type="region of interest" description="Disordered" evidence="5">
    <location>
        <begin position="246"/>
        <end position="268"/>
    </location>
</feature>
<reference evidence="8" key="1">
    <citation type="journal article" date="2023" name="Mol. Phylogenet. Evol.">
        <title>Genome-scale phylogeny and comparative genomics of the fungal order Sordariales.</title>
        <authorList>
            <person name="Hensen N."/>
            <person name="Bonometti L."/>
            <person name="Westerberg I."/>
            <person name="Brannstrom I.O."/>
            <person name="Guillou S."/>
            <person name="Cros-Aarteil S."/>
            <person name="Calhoun S."/>
            <person name="Haridas S."/>
            <person name="Kuo A."/>
            <person name="Mondo S."/>
            <person name="Pangilinan J."/>
            <person name="Riley R."/>
            <person name="LaButti K."/>
            <person name="Andreopoulos B."/>
            <person name="Lipzen A."/>
            <person name="Chen C."/>
            <person name="Yan M."/>
            <person name="Daum C."/>
            <person name="Ng V."/>
            <person name="Clum A."/>
            <person name="Steindorff A."/>
            <person name="Ohm R.A."/>
            <person name="Martin F."/>
            <person name="Silar P."/>
            <person name="Natvig D.O."/>
            <person name="Lalanne C."/>
            <person name="Gautier V."/>
            <person name="Ament-Velasquez S.L."/>
            <person name="Kruys A."/>
            <person name="Hutchinson M.I."/>
            <person name="Powell A.J."/>
            <person name="Barry K."/>
            <person name="Miller A.N."/>
            <person name="Grigoriev I.V."/>
            <person name="Debuchy R."/>
            <person name="Gladieux P."/>
            <person name="Hiltunen Thoren M."/>
            <person name="Johannesson H."/>
        </authorList>
    </citation>
    <scope>NUCLEOTIDE SEQUENCE</scope>
    <source>
        <strain evidence="8">CBS 538.74</strain>
    </source>
</reference>
<dbReference type="SUPFAM" id="SSF81321">
    <property type="entry name" value="Family A G protein-coupled receptor-like"/>
    <property type="match status" value="1"/>
</dbReference>
<feature type="transmembrane region" description="Helical" evidence="6">
    <location>
        <begin position="409"/>
        <end position="428"/>
    </location>
</feature>
<feature type="transmembrane region" description="Helical" evidence="6">
    <location>
        <begin position="18"/>
        <end position="40"/>
    </location>
</feature>
<feature type="region of interest" description="Disordered" evidence="5">
    <location>
        <begin position="278"/>
        <end position="297"/>
    </location>
</feature>
<feature type="compositionally biased region" description="Polar residues" evidence="5">
    <location>
        <begin position="519"/>
        <end position="534"/>
    </location>
</feature>
<proteinExistence type="predicted"/>
<reference evidence="8" key="2">
    <citation type="submission" date="2023-05" db="EMBL/GenBank/DDBJ databases">
        <authorList>
            <consortium name="Lawrence Berkeley National Laboratory"/>
            <person name="Steindorff A."/>
            <person name="Hensen N."/>
            <person name="Bonometti L."/>
            <person name="Westerberg I."/>
            <person name="Brannstrom I.O."/>
            <person name="Guillou S."/>
            <person name="Cros-Aarteil S."/>
            <person name="Calhoun S."/>
            <person name="Haridas S."/>
            <person name="Kuo A."/>
            <person name="Mondo S."/>
            <person name="Pangilinan J."/>
            <person name="Riley R."/>
            <person name="Labutti K."/>
            <person name="Andreopoulos B."/>
            <person name="Lipzen A."/>
            <person name="Chen C."/>
            <person name="Yanf M."/>
            <person name="Daum C."/>
            <person name="Ng V."/>
            <person name="Clum A."/>
            <person name="Ohm R."/>
            <person name="Martin F."/>
            <person name="Silar P."/>
            <person name="Natvig D."/>
            <person name="Lalanne C."/>
            <person name="Gautier V."/>
            <person name="Ament-Velasquez S.L."/>
            <person name="Kruys A."/>
            <person name="Hutchinson M.I."/>
            <person name="Powell A.J."/>
            <person name="Barry K."/>
            <person name="Miller A.N."/>
            <person name="Grigoriev I.V."/>
            <person name="Debuchy R."/>
            <person name="Gladieux P."/>
            <person name="Thoren M.H."/>
            <person name="Johannesson H."/>
        </authorList>
    </citation>
    <scope>NUCLEOTIDE SEQUENCE</scope>
    <source>
        <strain evidence="8">CBS 538.74</strain>
    </source>
</reference>
<organism evidence="8 9">
    <name type="scientific">Chaetomidium leptoderma</name>
    <dbReference type="NCBI Taxonomy" id="669021"/>
    <lineage>
        <taxon>Eukaryota</taxon>
        <taxon>Fungi</taxon>
        <taxon>Dikarya</taxon>
        <taxon>Ascomycota</taxon>
        <taxon>Pezizomycotina</taxon>
        <taxon>Sordariomycetes</taxon>
        <taxon>Sordariomycetidae</taxon>
        <taxon>Sordariales</taxon>
        <taxon>Chaetomiaceae</taxon>
        <taxon>Chaetomidium</taxon>
    </lineage>
</organism>
<name>A0AAN6VGP3_9PEZI</name>
<feature type="region of interest" description="Disordered" evidence="5">
    <location>
        <begin position="449"/>
        <end position="485"/>
    </location>
</feature>
<feature type="transmembrane region" description="Helical" evidence="6">
    <location>
        <begin position="367"/>
        <end position="389"/>
    </location>
</feature>
<protein>
    <recommendedName>
        <fullName evidence="7">G-protein coupled receptors family 2 profile 2 domain-containing protein</fullName>
    </recommendedName>
</protein>
<feature type="compositionally biased region" description="Gly residues" evidence="5">
    <location>
        <begin position="308"/>
        <end position="324"/>
    </location>
</feature>
<feature type="compositionally biased region" description="Polar residues" evidence="5">
    <location>
        <begin position="278"/>
        <end position="293"/>
    </location>
</feature>
<evidence type="ECO:0000256" key="3">
    <source>
        <dbReference type="ARBA" id="ARBA00022989"/>
    </source>
</evidence>
<feature type="compositionally biased region" description="Gly residues" evidence="5">
    <location>
        <begin position="466"/>
        <end position="485"/>
    </location>
</feature>
<evidence type="ECO:0000256" key="2">
    <source>
        <dbReference type="ARBA" id="ARBA00022692"/>
    </source>
</evidence>
<dbReference type="GO" id="GO:0007166">
    <property type="term" value="P:cell surface receptor signaling pathway"/>
    <property type="evidence" value="ECO:0007669"/>
    <property type="project" value="InterPro"/>
</dbReference>
<dbReference type="AlphaFoldDB" id="A0AAN6VGP3"/>
<dbReference type="EMBL" id="MU857029">
    <property type="protein sequence ID" value="KAK4151183.1"/>
    <property type="molecule type" value="Genomic_DNA"/>
</dbReference>
<evidence type="ECO:0000256" key="4">
    <source>
        <dbReference type="ARBA" id="ARBA00023136"/>
    </source>
</evidence>
<gene>
    <name evidence="8" type="ORF">C8A00DRAFT_36191</name>
</gene>
<accession>A0AAN6VGP3</accession>
<evidence type="ECO:0000256" key="5">
    <source>
        <dbReference type="SAM" id="MobiDB-lite"/>
    </source>
</evidence>
<feature type="transmembrane region" description="Helical" evidence="6">
    <location>
        <begin position="52"/>
        <end position="73"/>
    </location>
</feature>
<evidence type="ECO:0000313" key="8">
    <source>
        <dbReference type="EMBL" id="KAK4151183.1"/>
    </source>
</evidence>
<dbReference type="Pfam" id="PF05462">
    <property type="entry name" value="Dicty_CAR"/>
    <property type="match status" value="1"/>
</dbReference>
<dbReference type="PANTHER" id="PTHR23112">
    <property type="entry name" value="G PROTEIN-COUPLED RECEPTOR 157-RELATED"/>
    <property type="match status" value="1"/>
</dbReference>
<dbReference type="GO" id="GO:0004930">
    <property type="term" value="F:G protein-coupled receptor activity"/>
    <property type="evidence" value="ECO:0007669"/>
    <property type="project" value="TreeGrafter"/>
</dbReference>
<dbReference type="GO" id="GO:0005886">
    <property type="term" value="C:plasma membrane"/>
    <property type="evidence" value="ECO:0007669"/>
    <property type="project" value="TreeGrafter"/>
</dbReference>
<feature type="compositionally biased region" description="Basic and acidic residues" evidence="5">
    <location>
        <begin position="535"/>
        <end position="544"/>
    </location>
</feature>
<dbReference type="InterPro" id="IPR017981">
    <property type="entry name" value="GPCR_2-like_7TM"/>
</dbReference>
<keyword evidence="2 6" id="KW-0812">Transmembrane</keyword>
<keyword evidence="4 6" id="KW-0472">Membrane</keyword>
<comment type="subcellular location">
    <subcellularLocation>
        <location evidence="1">Membrane</location>
        <topology evidence="1">Multi-pass membrane protein</topology>
    </subcellularLocation>
</comment>
<feature type="region of interest" description="Disordered" evidence="5">
    <location>
        <begin position="497"/>
        <end position="544"/>
    </location>
</feature>